<dbReference type="Proteomes" id="UP000268014">
    <property type="component" value="Unassembled WGS sequence"/>
</dbReference>
<organism evidence="1 2">
    <name type="scientific">Haemonchus placei</name>
    <name type="common">Barber's pole worm</name>
    <dbReference type="NCBI Taxonomy" id="6290"/>
    <lineage>
        <taxon>Eukaryota</taxon>
        <taxon>Metazoa</taxon>
        <taxon>Ecdysozoa</taxon>
        <taxon>Nematoda</taxon>
        <taxon>Chromadorea</taxon>
        <taxon>Rhabditida</taxon>
        <taxon>Rhabditina</taxon>
        <taxon>Rhabditomorpha</taxon>
        <taxon>Strongyloidea</taxon>
        <taxon>Trichostrongylidae</taxon>
        <taxon>Haemonchus</taxon>
    </lineage>
</organism>
<accession>A0A3P7SH32</accession>
<name>A0A3P7SH32_HAEPC</name>
<proteinExistence type="predicted"/>
<dbReference type="AlphaFoldDB" id="A0A3P7SH32"/>
<evidence type="ECO:0000313" key="2">
    <source>
        <dbReference type="Proteomes" id="UP000268014"/>
    </source>
</evidence>
<evidence type="ECO:0000313" key="1">
    <source>
        <dbReference type="EMBL" id="VDO05959.1"/>
    </source>
</evidence>
<protein>
    <submittedName>
        <fullName evidence="1">Uncharacterized protein</fullName>
    </submittedName>
</protein>
<gene>
    <name evidence="1" type="ORF">HPLM_LOCUS644</name>
</gene>
<sequence>MNSRLLNMKSFAGYSLQKGKFLQEIIDEVAIRAQSPHGLGIKSRIDTRPGEASISSLRVG</sequence>
<reference evidence="1 2" key="1">
    <citation type="submission" date="2018-11" db="EMBL/GenBank/DDBJ databases">
        <authorList>
            <consortium name="Pathogen Informatics"/>
        </authorList>
    </citation>
    <scope>NUCLEOTIDE SEQUENCE [LARGE SCALE GENOMIC DNA]</scope>
    <source>
        <strain evidence="1 2">MHpl1</strain>
    </source>
</reference>
<dbReference type="EMBL" id="UZAF01000528">
    <property type="protein sequence ID" value="VDO05959.1"/>
    <property type="molecule type" value="Genomic_DNA"/>
</dbReference>
<keyword evidence="2" id="KW-1185">Reference proteome</keyword>